<dbReference type="VEuPathDB" id="MicrosporidiaDB:G9O61_00g003340"/>
<dbReference type="GeneID" id="36320754"/>
<dbReference type="VEuPathDB" id="MicrosporidiaDB:NCER_100285"/>
<dbReference type="VEuPathDB" id="MicrosporidiaDB:AAJ76_500010561"/>
<evidence type="ECO:0000256" key="1">
    <source>
        <dbReference type="SAM" id="MobiDB-lite"/>
    </source>
</evidence>
<proteinExistence type="predicted"/>
<organism evidence="2 3">
    <name type="scientific">Vairimorpha ceranae</name>
    <dbReference type="NCBI Taxonomy" id="40302"/>
    <lineage>
        <taxon>Eukaryota</taxon>
        <taxon>Fungi</taxon>
        <taxon>Fungi incertae sedis</taxon>
        <taxon>Microsporidia</taxon>
        <taxon>Nosematidae</taxon>
        <taxon>Vairimorpha</taxon>
    </lineage>
</organism>
<dbReference type="RefSeq" id="XP_024331946.1">
    <property type="nucleotide sequence ID" value="XM_024475807.1"/>
</dbReference>
<dbReference type="OrthoDB" id="10657952at2759"/>
<dbReference type="InterPro" id="IPR011993">
    <property type="entry name" value="PH-like_dom_sf"/>
</dbReference>
<protein>
    <recommendedName>
        <fullName evidence="4">RanBD1 domain-containing protein</fullName>
    </recommendedName>
</protein>
<feature type="compositionally biased region" description="Polar residues" evidence="1">
    <location>
        <begin position="80"/>
        <end position="101"/>
    </location>
</feature>
<dbReference type="Gene3D" id="2.30.29.30">
    <property type="entry name" value="Pleckstrin-homology domain (PH domain)/Phosphotyrosine-binding domain (PTB)"/>
    <property type="match status" value="1"/>
</dbReference>
<reference evidence="2 3" key="1">
    <citation type="journal article" date="2015" name="Environ. Microbiol.">
        <title>Genome analyses suggest the presence of polyploidy and recent human-driven expansions in eight global populations of the honeybee pathogen Nosema ceranae.</title>
        <authorList>
            <person name="Pelin A."/>
            <person name="Selman M."/>
            <person name="Aris-Brosou S."/>
            <person name="Farinelli L."/>
            <person name="Corradi N."/>
        </authorList>
    </citation>
    <scope>NUCLEOTIDE SEQUENCE [LARGE SCALE GENOMIC DNA]</scope>
    <source>
        <strain evidence="2 3">PA08 1199</strain>
    </source>
</reference>
<evidence type="ECO:0000313" key="2">
    <source>
        <dbReference type="EMBL" id="KKO76204.1"/>
    </source>
</evidence>
<keyword evidence="3" id="KW-1185">Reference proteome</keyword>
<feature type="compositionally biased region" description="Basic and acidic residues" evidence="1">
    <location>
        <begin position="1"/>
        <end position="36"/>
    </location>
</feature>
<comment type="caution">
    <text evidence="2">The sequence shown here is derived from an EMBL/GenBank/DDBJ whole genome shotgun (WGS) entry which is preliminary data.</text>
</comment>
<feature type="compositionally biased region" description="Basic and acidic residues" evidence="1">
    <location>
        <begin position="43"/>
        <end position="56"/>
    </location>
</feature>
<sequence>MGDHHTNPDLQKNKERNENCDIISEKHKRADIENKIETLQSLETKDTKTSKDEPSSDKVAQSIDDTVFTEYSSKKEKQSNEALKNVKNSDLPSEDPVTSSKISDECVSTAIGTKASEEENMNYDTSLRISKTNVTEDDKKLINGKSSNLFGGDVKKVKLSIDINQPADNIFMKNKPKSKAVTNSSFLTNVIKKEDIAENIEVDKSLLGTLLFESKSLFYKFTNKKWEKIGTGHIYIYKTQELRLIFVRDGLMTVSFDFYKIFDIKPSVKDKGVLFKIPTGELVLLMFEKEDEKTKFFELIK</sequence>
<accession>A0A0F9ZFN0</accession>
<dbReference type="Proteomes" id="UP000034350">
    <property type="component" value="Unassembled WGS sequence"/>
</dbReference>
<evidence type="ECO:0000313" key="3">
    <source>
        <dbReference type="Proteomes" id="UP000034350"/>
    </source>
</evidence>
<dbReference type="AlphaFoldDB" id="A0A0F9ZFN0"/>
<feature type="region of interest" description="Disordered" evidence="1">
    <location>
        <begin position="1"/>
        <end position="102"/>
    </location>
</feature>
<gene>
    <name evidence="2" type="ORF">AAJ76_500010561</name>
</gene>
<dbReference type="EMBL" id="JPQZ01000005">
    <property type="protein sequence ID" value="KKO76204.1"/>
    <property type="molecule type" value="Genomic_DNA"/>
</dbReference>
<evidence type="ECO:0008006" key="4">
    <source>
        <dbReference type="Google" id="ProtNLM"/>
    </source>
</evidence>
<name>A0A0F9ZFN0_9MICR</name>